<keyword evidence="1" id="KW-0472">Membrane</keyword>
<keyword evidence="1" id="KW-0812">Transmembrane</keyword>
<evidence type="ECO:0000256" key="1">
    <source>
        <dbReference type="SAM" id="Phobius"/>
    </source>
</evidence>
<reference evidence="2" key="2">
    <citation type="journal article" date="2013" name="Mar. Genomics">
        <title>Expression of sulfatases in Rhodopirellula baltica and the diversity of sulfatases in the genus Rhodopirellula.</title>
        <authorList>
            <person name="Wegner C.E."/>
            <person name="Richter-Heitmann T."/>
            <person name="Klindworth A."/>
            <person name="Klockow C."/>
            <person name="Richter M."/>
            <person name="Achstetter T."/>
            <person name="Glockner F.O."/>
            <person name="Harder J."/>
        </authorList>
    </citation>
    <scope>NUCLEOTIDE SEQUENCE [LARGE SCALE GENOMIC DNA]</scope>
    <source>
        <strain evidence="2">6C</strain>
    </source>
</reference>
<keyword evidence="1" id="KW-1133">Transmembrane helix</keyword>
<feature type="transmembrane region" description="Helical" evidence="1">
    <location>
        <begin position="28"/>
        <end position="49"/>
    </location>
</feature>
<protein>
    <submittedName>
        <fullName evidence="2">Uncharacterized protein</fullName>
    </submittedName>
</protein>
<organism evidence="2 3">
    <name type="scientific">Rhodopirellula europaea 6C</name>
    <dbReference type="NCBI Taxonomy" id="1263867"/>
    <lineage>
        <taxon>Bacteria</taxon>
        <taxon>Pseudomonadati</taxon>
        <taxon>Planctomycetota</taxon>
        <taxon>Planctomycetia</taxon>
        <taxon>Pirellulales</taxon>
        <taxon>Pirellulaceae</taxon>
        <taxon>Rhodopirellula</taxon>
    </lineage>
</organism>
<dbReference type="AlphaFoldDB" id="M2BBD0"/>
<comment type="caution">
    <text evidence="2">The sequence shown here is derived from an EMBL/GenBank/DDBJ whole genome shotgun (WGS) entry which is preliminary data.</text>
</comment>
<dbReference type="EMBL" id="ANMO01000015">
    <property type="protein sequence ID" value="EMB18958.1"/>
    <property type="molecule type" value="Genomic_DNA"/>
</dbReference>
<proteinExistence type="predicted"/>
<dbReference type="Proteomes" id="UP000011529">
    <property type="component" value="Unassembled WGS sequence"/>
</dbReference>
<reference evidence="2" key="1">
    <citation type="submission" date="2012-11" db="EMBL/GenBank/DDBJ databases">
        <title>Permanent draft genomes of Rhodopirellula europaea strain SH398 and 6C.</title>
        <authorList>
            <person name="Richter M."/>
            <person name="Richter-Heitmann T."/>
            <person name="Frank C."/>
            <person name="Harder J."/>
            <person name="Glockner F.O."/>
        </authorList>
    </citation>
    <scope>NUCLEOTIDE SEQUENCE</scope>
    <source>
        <strain evidence="2">6C</strain>
    </source>
</reference>
<gene>
    <name evidence="2" type="ORF">RE6C_00298</name>
</gene>
<evidence type="ECO:0000313" key="2">
    <source>
        <dbReference type="EMBL" id="EMB18958.1"/>
    </source>
</evidence>
<sequence>MALVLYLTVFDSSSELTAGDTTVDEPEPWQVALVMLGIALTFLPPWWVLQNVVSFSYRLRPLQIDVDED</sequence>
<name>M2BBD0_9BACT</name>
<keyword evidence="3" id="KW-1185">Reference proteome</keyword>
<evidence type="ECO:0000313" key="3">
    <source>
        <dbReference type="Proteomes" id="UP000011529"/>
    </source>
</evidence>
<dbReference type="PATRIC" id="fig|1263867.3.peg.324"/>
<accession>M2BBD0</accession>